<gene>
    <name evidence="1" type="ORF">PRL19_09385</name>
</gene>
<dbReference type="EMBL" id="CP117466">
    <property type="protein sequence ID" value="WDA11519.1"/>
    <property type="molecule type" value="Genomic_DNA"/>
</dbReference>
<keyword evidence="2" id="KW-1185">Reference proteome</keyword>
<dbReference type="RefSeq" id="WP_273742749.1">
    <property type="nucleotide sequence ID" value="NZ_CP117466.1"/>
</dbReference>
<evidence type="ECO:0000313" key="2">
    <source>
        <dbReference type="Proteomes" id="UP001216899"/>
    </source>
</evidence>
<dbReference type="Proteomes" id="UP001216899">
    <property type="component" value="Chromosome"/>
</dbReference>
<protein>
    <submittedName>
        <fullName evidence="1">Uncharacterized protein</fullName>
    </submittedName>
</protein>
<proteinExistence type="predicted"/>
<name>A0ABY7UPB6_9RHOB</name>
<reference evidence="1 2" key="1">
    <citation type="submission" date="2023-02" db="EMBL/GenBank/DDBJ databases">
        <title>Whole genome sequenc of Paracoccus marcusii MBLB0836.</title>
        <authorList>
            <person name="Seo M.-J."/>
            <person name="Cho E.-S."/>
            <person name="Hwang C.Y."/>
        </authorList>
    </citation>
    <scope>NUCLEOTIDE SEQUENCE [LARGE SCALE GENOMIC DNA]</scope>
    <source>
        <strain evidence="1 2">MBLB0836</strain>
    </source>
</reference>
<accession>A0ABY7UPB6</accession>
<sequence length="108" mass="11894">MPIHAAKDADEHQDERPDAAKTCDLVGYLVSEGQAIVQRRLQLARQNRASLQTVEHGFVQGRQLATRVLQHAFDVLPAKSRQIGLANDAATGSVRWLRLNQGGQSRAN</sequence>
<organism evidence="1 2">
    <name type="scientific">Paracoccus marcusii</name>
    <dbReference type="NCBI Taxonomy" id="59779"/>
    <lineage>
        <taxon>Bacteria</taxon>
        <taxon>Pseudomonadati</taxon>
        <taxon>Pseudomonadota</taxon>
        <taxon>Alphaproteobacteria</taxon>
        <taxon>Rhodobacterales</taxon>
        <taxon>Paracoccaceae</taxon>
        <taxon>Paracoccus</taxon>
    </lineage>
</organism>
<evidence type="ECO:0000313" key="1">
    <source>
        <dbReference type="EMBL" id="WDA11519.1"/>
    </source>
</evidence>